<dbReference type="InterPro" id="IPR023988">
    <property type="entry name" value="MftA"/>
</dbReference>
<evidence type="ECO:0000256" key="1">
    <source>
        <dbReference type="SAM" id="MobiDB-lite"/>
    </source>
</evidence>
<feature type="region of interest" description="Disordered" evidence="1">
    <location>
        <begin position="1"/>
        <end position="20"/>
    </location>
</feature>
<evidence type="ECO:0000313" key="2">
    <source>
        <dbReference type="EMBL" id="MFC0082542.1"/>
    </source>
</evidence>
<dbReference type="NCBIfam" id="TIGR03969">
    <property type="entry name" value="mycofactocin"/>
    <property type="match status" value="1"/>
</dbReference>
<dbReference type="EMBL" id="JBHLYQ010000113">
    <property type="protein sequence ID" value="MFC0082542.1"/>
    <property type="molecule type" value="Genomic_DNA"/>
</dbReference>
<gene>
    <name evidence="2" type="primary">mftA</name>
    <name evidence="2" type="ORF">ACFFRE_10410</name>
</gene>
<accession>A0ABV6C8I2</accession>
<dbReference type="Pfam" id="PF23709">
    <property type="entry name" value="MftA"/>
    <property type="match status" value="1"/>
</dbReference>
<organism evidence="2 3">
    <name type="scientific">Aciditerrimonas ferrireducens</name>
    <dbReference type="NCBI Taxonomy" id="667306"/>
    <lineage>
        <taxon>Bacteria</taxon>
        <taxon>Bacillati</taxon>
        <taxon>Actinomycetota</taxon>
        <taxon>Acidimicrobiia</taxon>
        <taxon>Acidimicrobiales</taxon>
        <taxon>Acidimicrobiaceae</taxon>
        <taxon>Aciditerrimonas</taxon>
    </lineage>
</organism>
<dbReference type="RefSeq" id="WP_376746051.1">
    <property type="nucleotide sequence ID" value="NZ_JAKHEX010000023.1"/>
</dbReference>
<protein>
    <submittedName>
        <fullName evidence="2">Mycofactocin MftA</fullName>
    </submittedName>
</protein>
<reference evidence="2 3" key="1">
    <citation type="submission" date="2024-09" db="EMBL/GenBank/DDBJ databases">
        <authorList>
            <person name="Sun Q."/>
            <person name="Mori K."/>
        </authorList>
    </citation>
    <scope>NUCLEOTIDE SEQUENCE [LARGE SCALE GENOMIC DNA]</scope>
    <source>
        <strain evidence="2 3">JCM 15389</strain>
    </source>
</reference>
<dbReference type="Proteomes" id="UP001589788">
    <property type="component" value="Unassembled WGS sequence"/>
</dbReference>
<name>A0ABV6C8I2_9ACTN</name>
<comment type="caution">
    <text evidence="2">The sequence shown here is derived from an EMBL/GenBank/DDBJ whole genome shotgun (WGS) entry which is preliminary data.</text>
</comment>
<keyword evidence="3" id="KW-1185">Reference proteome</keyword>
<evidence type="ECO:0000313" key="3">
    <source>
        <dbReference type="Proteomes" id="UP001589788"/>
    </source>
</evidence>
<proteinExistence type="predicted"/>
<sequence>MVTGEAQRRAQLVDGEPVTSEDGELVVEELVVEELSIDGMCGVY</sequence>